<evidence type="ECO:0000256" key="1">
    <source>
        <dbReference type="ARBA" id="ARBA00022603"/>
    </source>
</evidence>
<keyword evidence="3" id="KW-0949">S-adenosyl-L-methionine</keyword>
<dbReference type="GO" id="GO:0006298">
    <property type="term" value="P:mismatch repair"/>
    <property type="evidence" value="ECO:0007669"/>
    <property type="project" value="TreeGrafter"/>
</dbReference>
<evidence type="ECO:0000256" key="3">
    <source>
        <dbReference type="ARBA" id="ARBA00022691"/>
    </source>
</evidence>
<dbReference type="InterPro" id="IPR029063">
    <property type="entry name" value="SAM-dependent_MTases_sf"/>
</dbReference>
<dbReference type="Pfam" id="PF02086">
    <property type="entry name" value="MethyltransfD12"/>
    <property type="match status" value="1"/>
</dbReference>
<dbReference type="GO" id="GO:1904047">
    <property type="term" value="F:S-adenosyl-L-methionine binding"/>
    <property type="evidence" value="ECO:0007669"/>
    <property type="project" value="TreeGrafter"/>
</dbReference>
<comment type="caution">
    <text evidence="4">The sequence shown here is derived from an EMBL/GenBank/DDBJ whole genome shotgun (WGS) entry which is preliminary data.</text>
</comment>
<dbReference type="GO" id="GO:0009307">
    <property type="term" value="P:DNA restriction-modification system"/>
    <property type="evidence" value="ECO:0007669"/>
    <property type="project" value="InterPro"/>
</dbReference>
<keyword evidence="2" id="KW-0808">Transferase</keyword>
<accession>A0A4R2MLL9</accession>
<keyword evidence="1 4" id="KW-0489">Methyltransferase</keyword>
<dbReference type="Gene3D" id="3.40.50.150">
    <property type="entry name" value="Vaccinia Virus protein VP39"/>
    <property type="match status" value="2"/>
</dbReference>
<sequence>MSTIRRPALRYHGGKFRLAPWVAQFFPPHSAYAELFGGAASLLLLKPPVPAEVYNDLDERVVNYFRVLRDPVKSAELQRRCSLTPYARAELEWSFGEPTDDVDAAHRLVVRSFLGHGSDSATRVSRTGFRARLTDGRALNSAEWATWANCIPAMRDRLMRVLIENDRAERIVDRMDGPGTLFYADPPYLHSTRSGKTGRSGSNGYLHEMSDEDHAALLERLRGAVGMVVLSGYPSALYDETLQGWERHERRAIADCAAIRTEVVWINPACSAALARSRGGLFEEAA</sequence>
<protein>
    <submittedName>
        <fullName evidence="4">DNA adenine methylase</fullName>
    </submittedName>
</protein>
<dbReference type="InterPro" id="IPR012327">
    <property type="entry name" value="MeTrfase_D12"/>
</dbReference>
<dbReference type="EMBL" id="SLXD01000001">
    <property type="protein sequence ID" value="TCP05724.1"/>
    <property type="molecule type" value="Genomic_DNA"/>
</dbReference>
<organism evidence="4 5">
    <name type="scientific">Rubrivivax gelatinosus</name>
    <name type="common">Rhodocyclus gelatinosus</name>
    <name type="synonym">Rhodopseudomonas gelatinosa</name>
    <dbReference type="NCBI Taxonomy" id="28068"/>
    <lineage>
        <taxon>Bacteria</taxon>
        <taxon>Pseudomonadati</taxon>
        <taxon>Pseudomonadota</taxon>
        <taxon>Betaproteobacteria</taxon>
        <taxon>Burkholderiales</taxon>
        <taxon>Sphaerotilaceae</taxon>
        <taxon>Rubrivivax</taxon>
    </lineage>
</organism>
<dbReference type="OrthoDB" id="9805629at2"/>
<name>A0A4R2MLL9_RUBGE</name>
<evidence type="ECO:0000313" key="5">
    <source>
        <dbReference type="Proteomes" id="UP000295106"/>
    </source>
</evidence>
<dbReference type="GO" id="GO:0043565">
    <property type="term" value="F:sequence-specific DNA binding"/>
    <property type="evidence" value="ECO:0007669"/>
    <property type="project" value="TreeGrafter"/>
</dbReference>
<evidence type="ECO:0000313" key="4">
    <source>
        <dbReference type="EMBL" id="TCP05724.1"/>
    </source>
</evidence>
<dbReference type="AlphaFoldDB" id="A0A4R2MLL9"/>
<dbReference type="PANTHER" id="PTHR30481:SF4">
    <property type="entry name" value="SITE-SPECIFIC DNA-METHYLTRANSFERASE (ADENINE-SPECIFIC)"/>
    <property type="match status" value="1"/>
</dbReference>
<dbReference type="PANTHER" id="PTHR30481">
    <property type="entry name" value="DNA ADENINE METHYLASE"/>
    <property type="match status" value="1"/>
</dbReference>
<dbReference type="RefSeq" id="WP_132644705.1">
    <property type="nucleotide sequence ID" value="NZ_NRRI01000002.1"/>
</dbReference>
<dbReference type="PRINTS" id="PR00505">
    <property type="entry name" value="D12N6MTFRASE"/>
</dbReference>
<reference evidence="4 5" key="1">
    <citation type="submission" date="2019-03" db="EMBL/GenBank/DDBJ databases">
        <title>Genomic Encyclopedia of Type Strains, Phase IV (KMG-IV): sequencing the most valuable type-strain genomes for metagenomic binning, comparative biology and taxonomic classification.</title>
        <authorList>
            <person name="Goeker M."/>
        </authorList>
    </citation>
    <scope>NUCLEOTIDE SEQUENCE [LARGE SCALE GENOMIC DNA]</scope>
    <source>
        <strain evidence="4 5">DSM 1709</strain>
    </source>
</reference>
<evidence type="ECO:0000256" key="2">
    <source>
        <dbReference type="ARBA" id="ARBA00022679"/>
    </source>
</evidence>
<dbReference type="GO" id="GO:0009007">
    <property type="term" value="F:site-specific DNA-methyltransferase (adenine-specific) activity"/>
    <property type="evidence" value="ECO:0007669"/>
    <property type="project" value="UniProtKB-EC"/>
</dbReference>
<gene>
    <name evidence="4" type="ORF">EV684_101598</name>
</gene>
<proteinExistence type="predicted"/>
<dbReference type="Proteomes" id="UP000295106">
    <property type="component" value="Unassembled WGS sequence"/>
</dbReference>
<dbReference type="SUPFAM" id="SSF53335">
    <property type="entry name" value="S-adenosyl-L-methionine-dependent methyltransferases"/>
    <property type="match status" value="1"/>
</dbReference>
<dbReference type="GO" id="GO:0032259">
    <property type="term" value="P:methylation"/>
    <property type="evidence" value="ECO:0007669"/>
    <property type="project" value="UniProtKB-KW"/>
</dbReference>